<dbReference type="GO" id="GO:0003700">
    <property type="term" value="F:DNA-binding transcription factor activity"/>
    <property type="evidence" value="ECO:0007669"/>
    <property type="project" value="InterPro"/>
</dbReference>
<feature type="domain" description="HTH lysR-type" evidence="5">
    <location>
        <begin position="1"/>
        <end position="58"/>
    </location>
</feature>
<organism evidence="6 7">
    <name type="scientific">Bacillus solimangrovi</name>
    <dbReference type="NCBI Taxonomy" id="1305675"/>
    <lineage>
        <taxon>Bacteria</taxon>
        <taxon>Bacillati</taxon>
        <taxon>Bacillota</taxon>
        <taxon>Bacilli</taxon>
        <taxon>Bacillales</taxon>
        <taxon>Bacillaceae</taxon>
        <taxon>Bacillus</taxon>
    </lineage>
</organism>
<dbReference type="PANTHER" id="PTHR30126:SF39">
    <property type="entry name" value="HTH-TYPE TRANSCRIPTIONAL REGULATOR CYSL"/>
    <property type="match status" value="1"/>
</dbReference>
<dbReference type="OrthoDB" id="9785745at2"/>
<dbReference type="GO" id="GO:0000976">
    <property type="term" value="F:transcription cis-regulatory region binding"/>
    <property type="evidence" value="ECO:0007669"/>
    <property type="project" value="TreeGrafter"/>
</dbReference>
<dbReference type="EMBL" id="MJEH01000003">
    <property type="protein sequence ID" value="OEH94331.1"/>
    <property type="molecule type" value="Genomic_DNA"/>
</dbReference>
<evidence type="ECO:0000313" key="6">
    <source>
        <dbReference type="EMBL" id="OEH94331.1"/>
    </source>
</evidence>
<accession>A0A1E5LJT7</accession>
<dbReference type="PANTHER" id="PTHR30126">
    <property type="entry name" value="HTH-TYPE TRANSCRIPTIONAL REGULATOR"/>
    <property type="match status" value="1"/>
</dbReference>
<dbReference type="InterPro" id="IPR036388">
    <property type="entry name" value="WH-like_DNA-bd_sf"/>
</dbReference>
<evidence type="ECO:0000259" key="5">
    <source>
        <dbReference type="PROSITE" id="PS50931"/>
    </source>
</evidence>
<evidence type="ECO:0000256" key="2">
    <source>
        <dbReference type="ARBA" id="ARBA00023015"/>
    </source>
</evidence>
<dbReference type="Gene3D" id="1.10.10.10">
    <property type="entry name" value="Winged helix-like DNA-binding domain superfamily/Winged helix DNA-binding domain"/>
    <property type="match status" value="1"/>
</dbReference>
<evidence type="ECO:0000313" key="7">
    <source>
        <dbReference type="Proteomes" id="UP000095209"/>
    </source>
</evidence>
<dbReference type="FunFam" id="1.10.10.10:FF:000001">
    <property type="entry name" value="LysR family transcriptional regulator"/>
    <property type="match status" value="1"/>
</dbReference>
<dbReference type="InterPro" id="IPR036390">
    <property type="entry name" value="WH_DNA-bd_sf"/>
</dbReference>
<dbReference type="RefSeq" id="WP_069715687.1">
    <property type="nucleotide sequence ID" value="NZ_MJEH01000003.1"/>
</dbReference>
<dbReference type="AlphaFoldDB" id="A0A1E5LJT7"/>
<dbReference type="SUPFAM" id="SSF53850">
    <property type="entry name" value="Periplasmic binding protein-like II"/>
    <property type="match status" value="1"/>
</dbReference>
<keyword evidence="7" id="KW-1185">Reference proteome</keyword>
<evidence type="ECO:0000256" key="4">
    <source>
        <dbReference type="ARBA" id="ARBA00023163"/>
    </source>
</evidence>
<gene>
    <name evidence="6" type="ORF">BFG57_08735</name>
</gene>
<keyword evidence="3" id="KW-0238">DNA-binding</keyword>
<evidence type="ECO:0000256" key="3">
    <source>
        <dbReference type="ARBA" id="ARBA00023125"/>
    </source>
</evidence>
<dbReference type="NCBIfam" id="NF040786">
    <property type="entry name" value="LysR_Sec_metab"/>
    <property type="match status" value="1"/>
</dbReference>
<dbReference type="Pfam" id="PF03466">
    <property type="entry name" value="LysR_substrate"/>
    <property type="match status" value="1"/>
</dbReference>
<dbReference type="PRINTS" id="PR00039">
    <property type="entry name" value="HTHLYSR"/>
</dbReference>
<evidence type="ECO:0000256" key="1">
    <source>
        <dbReference type="ARBA" id="ARBA00009437"/>
    </source>
</evidence>
<dbReference type="CDD" id="cd08420">
    <property type="entry name" value="PBP2_CysL_like"/>
    <property type="match status" value="1"/>
</dbReference>
<dbReference type="InterPro" id="IPR000847">
    <property type="entry name" value="LysR_HTH_N"/>
</dbReference>
<dbReference type="Pfam" id="PF00126">
    <property type="entry name" value="HTH_1"/>
    <property type="match status" value="1"/>
</dbReference>
<dbReference type="SUPFAM" id="SSF46785">
    <property type="entry name" value="Winged helix' DNA-binding domain"/>
    <property type="match status" value="1"/>
</dbReference>
<proteinExistence type="inferred from homology"/>
<comment type="similarity">
    <text evidence="1">Belongs to the LysR transcriptional regulatory family.</text>
</comment>
<sequence length="297" mass="33921">MNQRQLSIFISTAETKSMTKTAHDLYMTQPAVSQTISDLEQQLNVQLFDRFKRQLHLTDAGDTLYDYAKRIIALTDEAKTTMQEYEIGTKGKLQIGASTTIGIYLLPQLAASFRSKNEQIHLNYTINNTRVIEDLILKHELDIGIVEGTVHSKDIIETHMMDDELFLICSHLHEWATKEPDAIETTDLQNESIIAREKGSGTREVVEQVLSLHKITLNNTHTLNNTEAIKKAVEANLGVTFLSKLAIQDELSDKRIIHVPLKQISFPRTLKIIYHKDKYMTPLFQSFLNHCQQFALQ</sequence>
<dbReference type="PROSITE" id="PS50931">
    <property type="entry name" value="HTH_LYSR"/>
    <property type="match status" value="1"/>
</dbReference>
<dbReference type="STRING" id="1305675.BFG57_08735"/>
<name>A0A1E5LJT7_9BACI</name>
<keyword evidence="4" id="KW-0804">Transcription</keyword>
<keyword evidence="2" id="KW-0805">Transcription regulation</keyword>
<dbReference type="InterPro" id="IPR005119">
    <property type="entry name" value="LysR_subst-bd"/>
</dbReference>
<reference evidence="6 7" key="1">
    <citation type="submission" date="2016-08" db="EMBL/GenBank/DDBJ databases">
        <title>Genome of Bacillus solimangrovi GH2-4.</title>
        <authorList>
            <person name="Lim S."/>
            <person name="Kim B.-C."/>
        </authorList>
    </citation>
    <scope>NUCLEOTIDE SEQUENCE [LARGE SCALE GENOMIC DNA]</scope>
    <source>
        <strain evidence="6 7">GH2-4</strain>
    </source>
</reference>
<dbReference type="Proteomes" id="UP000095209">
    <property type="component" value="Unassembled WGS sequence"/>
</dbReference>
<dbReference type="Gene3D" id="3.40.190.290">
    <property type="match status" value="1"/>
</dbReference>
<comment type="caution">
    <text evidence="6">The sequence shown here is derived from an EMBL/GenBank/DDBJ whole genome shotgun (WGS) entry which is preliminary data.</text>
</comment>
<protein>
    <recommendedName>
        <fullName evidence="5">HTH lysR-type domain-containing protein</fullName>
    </recommendedName>
</protein>
<dbReference type="InterPro" id="IPR047788">
    <property type="entry name" value="LysR-like_Sec_metab"/>
</dbReference>